<proteinExistence type="predicted"/>
<feature type="region of interest" description="Disordered" evidence="1">
    <location>
        <begin position="1"/>
        <end position="58"/>
    </location>
</feature>
<name>Q0UEB5_PHANO</name>
<organism evidence="2 3">
    <name type="scientific">Phaeosphaeria nodorum (strain SN15 / ATCC MYA-4574 / FGSC 10173)</name>
    <name type="common">Glume blotch fungus</name>
    <name type="synonym">Parastagonospora nodorum</name>
    <dbReference type="NCBI Taxonomy" id="321614"/>
    <lineage>
        <taxon>Eukaryota</taxon>
        <taxon>Fungi</taxon>
        <taxon>Dikarya</taxon>
        <taxon>Ascomycota</taxon>
        <taxon>Pezizomycotina</taxon>
        <taxon>Dothideomycetes</taxon>
        <taxon>Pleosporomycetidae</taxon>
        <taxon>Pleosporales</taxon>
        <taxon>Pleosporineae</taxon>
        <taxon>Phaeosphaeriaceae</taxon>
        <taxon>Parastagonospora</taxon>
    </lineage>
</organism>
<protein>
    <submittedName>
        <fullName evidence="2">Uncharacterized protein</fullName>
    </submittedName>
</protein>
<evidence type="ECO:0000313" key="3">
    <source>
        <dbReference type="Proteomes" id="UP000001055"/>
    </source>
</evidence>
<feature type="compositionally biased region" description="Basic and acidic residues" evidence="1">
    <location>
        <begin position="46"/>
        <end position="58"/>
    </location>
</feature>
<dbReference type="GeneID" id="5977090"/>
<dbReference type="AlphaFoldDB" id="Q0UEB5"/>
<dbReference type="InParanoid" id="Q0UEB5"/>
<feature type="compositionally biased region" description="Low complexity" evidence="1">
    <location>
        <begin position="500"/>
        <end position="513"/>
    </location>
</feature>
<feature type="region of interest" description="Disordered" evidence="1">
    <location>
        <begin position="474"/>
        <end position="537"/>
    </location>
</feature>
<dbReference type="KEGG" id="pno:SNOG_09899"/>
<dbReference type="eggNOG" id="ENOG502TD30">
    <property type="taxonomic scope" value="Eukaryota"/>
</dbReference>
<evidence type="ECO:0000313" key="2">
    <source>
        <dbReference type="EMBL" id="EAT83164.2"/>
    </source>
</evidence>
<reference evidence="3" key="1">
    <citation type="journal article" date="2007" name="Plant Cell">
        <title>Dothideomycete-plant interactions illuminated by genome sequencing and EST analysis of the wheat pathogen Stagonospora nodorum.</title>
        <authorList>
            <person name="Hane J.K."/>
            <person name="Lowe R.G."/>
            <person name="Solomon P.S."/>
            <person name="Tan K.C."/>
            <person name="Schoch C.L."/>
            <person name="Spatafora J.W."/>
            <person name="Crous P.W."/>
            <person name="Kodira C."/>
            <person name="Birren B.W."/>
            <person name="Galagan J.E."/>
            <person name="Torriani S.F."/>
            <person name="McDonald B.A."/>
            <person name="Oliver R.P."/>
        </authorList>
    </citation>
    <scope>NUCLEOTIDE SEQUENCE [LARGE SCALE GENOMIC DNA]</scope>
    <source>
        <strain evidence="3">SN15 / ATCC MYA-4574 / FGSC 10173</strain>
    </source>
</reference>
<dbReference type="HOGENOM" id="CLU_507254_0_0_1"/>
<gene>
    <name evidence="2" type="ORF">SNOG_09899</name>
</gene>
<feature type="compositionally biased region" description="Acidic residues" evidence="1">
    <location>
        <begin position="526"/>
        <end position="537"/>
    </location>
</feature>
<dbReference type="Proteomes" id="UP000001055">
    <property type="component" value="Unassembled WGS sequence"/>
</dbReference>
<sequence length="537" mass="59978">MASRKLSFGISMPTDEGAEGADQVTASHDRVGGEVATGNRLPNNDNAHRDLATPERPWDPVADPFFSATSYPPTVSHYFTDGAQDTDADHVMQDTMATPNQPPAHFPLGQLDYGEPFLTLTEAEKGAMATILEPVRDKLVALKRTTEESLPPYHPSTRANPHAQVLGTRLDGIAKHAQQHLARVAESGRGMEELRLWYVPPVSINETAFFFTCSCLTYGPVATTHLDIFRIYRNRLARQVPPAQIEAEQAQHESWVQDVASRRRETFGEAAARLAGRLQSELNDSIVVSMLEEEERQKQVENDGQVARMLAEQLDAERSYASNRDRHIEKVDEPACSPDYSMEDDCRGALWSLDADDEEAEVLPIDGPLLSQAEDNRTGHGADHAEALRKLHREVEDKFAVDHKYHESFTWPLDDDRARQLAQDAKIARMLQTKLDAESQNIPALLPLDDTNHISRPRLDDWILTRDFAQQEALDGPQCKPHTRYRTAREKSTQGNPCGADPQAAIQPRAPAAHSRSTHERRTSAIEEETEDEDDGV</sequence>
<dbReference type="EMBL" id="CH445339">
    <property type="protein sequence ID" value="EAT83164.2"/>
    <property type="molecule type" value="Genomic_DNA"/>
</dbReference>
<dbReference type="VEuPathDB" id="FungiDB:JI435_098990"/>
<accession>Q0UEB5</accession>
<dbReference type="RefSeq" id="XP_001800185.1">
    <property type="nucleotide sequence ID" value="XM_001800133.1"/>
</dbReference>
<evidence type="ECO:0000256" key="1">
    <source>
        <dbReference type="SAM" id="MobiDB-lite"/>
    </source>
</evidence>